<organism evidence="11 12">
    <name type="scientific">Petromyzon marinus</name>
    <name type="common">Sea lamprey</name>
    <dbReference type="NCBI Taxonomy" id="7757"/>
    <lineage>
        <taxon>Eukaryota</taxon>
        <taxon>Metazoa</taxon>
        <taxon>Chordata</taxon>
        <taxon>Craniata</taxon>
        <taxon>Vertebrata</taxon>
        <taxon>Cyclostomata</taxon>
        <taxon>Hyperoartia</taxon>
        <taxon>Petromyzontiformes</taxon>
        <taxon>Petromyzontidae</taxon>
        <taxon>Petromyzon</taxon>
    </lineage>
</organism>
<keyword evidence="5" id="KW-0677">Repeat</keyword>
<evidence type="ECO:0000256" key="4">
    <source>
        <dbReference type="ARBA" id="ARBA00022490"/>
    </source>
</evidence>
<dbReference type="FunFam" id="3.30.70.330:FF:000651">
    <property type="entry name" value="Poly(A) binding protein cytoplasmic 1 like"/>
    <property type="match status" value="1"/>
</dbReference>
<gene>
    <name evidence="12" type="primary">LOC116939778</name>
</gene>
<evidence type="ECO:0000256" key="6">
    <source>
        <dbReference type="ARBA" id="ARBA00022884"/>
    </source>
</evidence>
<accession>A0AAJ7STI6</accession>
<comment type="similarity">
    <text evidence="3">Belongs to the polyadenylate-binding protein type-1 family.</text>
</comment>
<evidence type="ECO:0000256" key="9">
    <source>
        <dbReference type="SAM" id="Coils"/>
    </source>
</evidence>
<keyword evidence="6 8" id="KW-0694">RNA-binding</keyword>
<feature type="domain" description="RRM" evidence="10">
    <location>
        <begin position="77"/>
        <end position="154"/>
    </location>
</feature>
<evidence type="ECO:0000256" key="1">
    <source>
        <dbReference type="ARBA" id="ARBA00004123"/>
    </source>
</evidence>
<dbReference type="InterPro" id="IPR003954">
    <property type="entry name" value="RRM_euk-type"/>
</dbReference>
<dbReference type="Pfam" id="PF00076">
    <property type="entry name" value="RRM_1"/>
    <property type="match status" value="5"/>
</dbReference>
<feature type="domain" description="RRM" evidence="10">
    <location>
        <begin position="585"/>
        <end position="662"/>
    </location>
</feature>
<dbReference type="KEGG" id="pmrn:116939778"/>
<keyword evidence="9" id="KW-0175">Coiled coil</keyword>
<keyword evidence="7" id="KW-0539">Nucleus</keyword>
<evidence type="ECO:0000256" key="8">
    <source>
        <dbReference type="PROSITE-ProRule" id="PRU00176"/>
    </source>
</evidence>
<dbReference type="GO" id="GO:0003723">
    <property type="term" value="F:RNA binding"/>
    <property type="evidence" value="ECO:0007669"/>
    <property type="project" value="UniProtKB-UniRule"/>
</dbReference>
<dbReference type="SMART" id="SM00361">
    <property type="entry name" value="RRM_1"/>
    <property type="match status" value="5"/>
</dbReference>
<feature type="domain" description="RRM" evidence="10">
    <location>
        <begin position="457"/>
        <end position="534"/>
    </location>
</feature>
<dbReference type="SMART" id="SM00360">
    <property type="entry name" value="RRM"/>
    <property type="match status" value="5"/>
</dbReference>
<name>A0AAJ7STI6_PETMA</name>
<dbReference type="FunFam" id="3.30.70.330:FF:000091">
    <property type="entry name" value="Polyadenylate-binding protein"/>
    <property type="match status" value="4"/>
</dbReference>
<evidence type="ECO:0000256" key="7">
    <source>
        <dbReference type="ARBA" id="ARBA00023242"/>
    </source>
</evidence>
<dbReference type="CDD" id="cd12381">
    <property type="entry name" value="RRM4_I_PABPs"/>
    <property type="match status" value="5"/>
</dbReference>
<feature type="domain" description="RRM" evidence="10">
    <location>
        <begin position="332"/>
        <end position="409"/>
    </location>
</feature>
<feature type="coiled-coil region" evidence="9">
    <location>
        <begin position="16"/>
        <end position="69"/>
    </location>
</feature>
<comment type="subcellular location">
    <subcellularLocation>
        <location evidence="2">Cytoplasm</location>
    </subcellularLocation>
    <subcellularLocation>
        <location evidence="1">Nucleus</location>
    </subcellularLocation>
</comment>
<dbReference type="GO" id="GO:0005634">
    <property type="term" value="C:nucleus"/>
    <property type="evidence" value="ECO:0007669"/>
    <property type="project" value="UniProtKB-SubCell"/>
</dbReference>
<evidence type="ECO:0000256" key="3">
    <source>
        <dbReference type="ARBA" id="ARBA00008557"/>
    </source>
</evidence>
<keyword evidence="11" id="KW-1185">Reference proteome</keyword>
<dbReference type="InterPro" id="IPR035979">
    <property type="entry name" value="RBD_domain_sf"/>
</dbReference>
<dbReference type="GO" id="GO:0005737">
    <property type="term" value="C:cytoplasm"/>
    <property type="evidence" value="ECO:0007669"/>
    <property type="project" value="UniProtKB-SubCell"/>
</dbReference>
<dbReference type="InterPro" id="IPR012677">
    <property type="entry name" value="Nucleotide-bd_a/b_plait_sf"/>
</dbReference>
<evidence type="ECO:0000313" key="11">
    <source>
        <dbReference type="Proteomes" id="UP001318040"/>
    </source>
</evidence>
<evidence type="ECO:0000256" key="2">
    <source>
        <dbReference type="ARBA" id="ARBA00004496"/>
    </source>
</evidence>
<evidence type="ECO:0000313" key="12">
    <source>
        <dbReference type="RefSeq" id="XP_032804466.1"/>
    </source>
</evidence>
<evidence type="ECO:0000259" key="10">
    <source>
        <dbReference type="PROSITE" id="PS50102"/>
    </source>
</evidence>
<reference evidence="12" key="1">
    <citation type="submission" date="2025-08" db="UniProtKB">
        <authorList>
            <consortium name="RefSeq"/>
        </authorList>
    </citation>
    <scope>IDENTIFICATION</scope>
    <source>
        <tissue evidence="12">Sperm</tissue>
    </source>
</reference>
<proteinExistence type="inferred from homology"/>
<feature type="domain" description="RRM" evidence="10">
    <location>
        <begin position="205"/>
        <end position="282"/>
    </location>
</feature>
<dbReference type="Gene3D" id="3.30.70.330">
    <property type="match status" value="5"/>
</dbReference>
<dbReference type="Proteomes" id="UP001318040">
    <property type="component" value="Chromosome 6"/>
</dbReference>
<dbReference type="PROSITE" id="PS50102">
    <property type="entry name" value="RRM"/>
    <property type="match status" value="5"/>
</dbReference>
<dbReference type="PANTHER" id="PTHR24012">
    <property type="entry name" value="RNA BINDING PROTEIN"/>
    <property type="match status" value="1"/>
</dbReference>
<dbReference type="SUPFAM" id="SSF54928">
    <property type="entry name" value="RNA-binding domain, RBD"/>
    <property type="match status" value="3"/>
</dbReference>
<protein>
    <submittedName>
        <fullName evidence="12">Polyadenylate-binding protein 1A-like</fullName>
    </submittedName>
</protein>
<dbReference type="RefSeq" id="XP_032804466.1">
    <property type="nucleotide sequence ID" value="XM_032948575.1"/>
</dbReference>
<keyword evidence="4" id="KW-0963">Cytoplasm</keyword>
<dbReference type="AlphaFoldDB" id="A0AAJ7STI6"/>
<sequence length="829" mass="91844">MEEGDKSFGFGSYEGHEEAQKALDAMNAKAKELNGSRVMYGARASKAAAEGEAVAVAKLERQFEMLKQERRSKYLGVNLYVKNLDECINDERLRKEFAPYGNITSAKVMVNRGGESKGCGFVCFSMPEEAIKAMTEMDGKVVGSKPMYVALAQLKAERNLQNLASHLNKHGFYAGSGHRRSESEMELNGEYEVPKQDGKNKFQGVNLYVKNLDSNINDERLRKEFSPFGTITSAKVMVNKTGESKGCGFVCFSTPEEAIKAMSEMDGRIVGSKPMYVTLAQLKGERRMQQLATHLSEHAFHVGSMHKKAVLEMELGGHDVLRHKCTSKFQGVNLYVNNLDPNVNDERLWKEFSPFGTITSAKVMVNRSGESKGFGFVCFSSHDEASRAMMEMDGQALGSKQLYVALAQLRTERNLHLPHLNGRAICVGHLHKSAEELELERQFESLKQDRRNKFQGVNLYVKNLDEGINDERLRKEFSPFGNITSSKVMVNRSGESKGCGFVCFSTVEEATKAMMEMDGRIIGSKPLYVTLAQLKADRNLQHRVPHLNEHEFYAGSGHRRSEGEMELNGEYEVPKQDGKNKFQGVNLYVKNLDGNINDERLRKEFSSFGTITSAKVMVNKTGESKGCGFVCFSTPEEAIKAMSEMDGRIVGSKPMYVTLAQHKVERKVELSSSQYVQHVGGVRMVAPSTTIIGQYQPATTSGYFMTTLSQAQARTPYYPPSQMVPVRSNPWWLLPVQPQGAHTAHAHAAHAHATHAHAAAAGFQAMPGSIRQASPGATVMHQVNAADVSQGIDAAHVLSQGMMARPSFSNQVTGLQVPTYKYTRGMQNL</sequence>
<dbReference type="InterPro" id="IPR000504">
    <property type="entry name" value="RRM_dom"/>
</dbReference>
<evidence type="ECO:0000256" key="5">
    <source>
        <dbReference type="ARBA" id="ARBA00022737"/>
    </source>
</evidence>